<evidence type="ECO:0000256" key="2">
    <source>
        <dbReference type="ARBA" id="ARBA00004434"/>
    </source>
</evidence>
<comment type="similarity">
    <text evidence="3">Belongs to the complex I NDUFB5 subunit family.</text>
</comment>
<dbReference type="PANTHER" id="PTHR13178:SF0">
    <property type="entry name" value="NADH DEHYDROGENASE [UBIQUINONE] 1 BETA SUBCOMPLEX SUBUNIT 5, MITOCHONDRIAL"/>
    <property type="match status" value="1"/>
</dbReference>
<evidence type="ECO:0000256" key="6">
    <source>
        <dbReference type="ARBA" id="ARBA00022448"/>
    </source>
</evidence>
<name>A0AAV7XGY2_9NEOP</name>
<evidence type="ECO:0000313" key="19">
    <source>
        <dbReference type="Proteomes" id="UP001075354"/>
    </source>
</evidence>
<keyword evidence="7" id="KW-0679">Respiratory chain</keyword>
<evidence type="ECO:0000256" key="3">
    <source>
        <dbReference type="ARBA" id="ARBA00007152"/>
    </source>
</evidence>
<sequence>MAVWSALSRTLFGAQRASNVVLSQVAVKNGLQLRQMSGHNKFIIQPTRWQWHKFKDLLHLYFFVGAIPLGLISAYCNLFIGPAELAPIPEGYRPQEHEYYRHPITRFFKKYIMESEQESYERHMHFLWEHYDQAMFRKIQKEVMALQESRGDYKHWYYVPVETRTYEIMQEDAYETHQERGQFR</sequence>
<evidence type="ECO:0000256" key="17">
    <source>
        <dbReference type="SAM" id="Phobius"/>
    </source>
</evidence>
<evidence type="ECO:0000256" key="12">
    <source>
        <dbReference type="ARBA" id="ARBA00022989"/>
    </source>
</evidence>
<evidence type="ECO:0000256" key="10">
    <source>
        <dbReference type="ARBA" id="ARBA00022946"/>
    </source>
</evidence>
<evidence type="ECO:0000256" key="16">
    <source>
        <dbReference type="ARBA" id="ARBA00032550"/>
    </source>
</evidence>
<evidence type="ECO:0000256" key="11">
    <source>
        <dbReference type="ARBA" id="ARBA00022982"/>
    </source>
</evidence>
<evidence type="ECO:0000256" key="5">
    <source>
        <dbReference type="ARBA" id="ARBA00015175"/>
    </source>
</evidence>
<dbReference type="AlphaFoldDB" id="A0AAV7XGY2"/>
<keyword evidence="9" id="KW-0999">Mitochondrion inner membrane</keyword>
<dbReference type="Proteomes" id="UP001075354">
    <property type="component" value="Chromosome 11"/>
</dbReference>
<dbReference type="EMBL" id="JAPTSV010000011">
    <property type="protein sequence ID" value="KAJ1522683.1"/>
    <property type="molecule type" value="Genomic_DNA"/>
</dbReference>
<dbReference type="Pfam" id="PF09781">
    <property type="entry name" value="NDUF_B5"/>
    <property type="match status" value="1"/>
</dbReference>
<comment type="subcellular location">
    <subcellularLocation>
        <location evidence="2">Mitochondrion inner membrane</location>
        <topology evidence="2">Single-pass membrane protein</topology>
    </subcellularLocation>
</comment>
<keyword evidence="11" id="KW-0249">Electron transport</keyword>
<evidence type="ECO:0000256" key="14">
    <source>
        <dbReference type="ARBA" id="ARBA00023136"/>
    </source>
</evidence>
<proteinExistence type="inferred from homology"/>
<evidence type="ECO:0000313" key="18">
    <source>
        <dbReference type="EMBL" id="KAJ1522683.1"/>
    </source>
</evidence>
<keyword evidence="8 17" id="KW-0812">Transmembrane</keyword>
<comment type="caution">
    <text evidence="18">The sequence shown here is derived from an EMBL/GenBank/DDBJ whole genome shotgun (WGS) entry which is preliminary data.</text>
</comment>
<comment type="function">
    <text evidence="1">Accessory subunit of the mitochondrial membrane respiratory chain NADH dehydrogenase (Complex I), that is believed not to be involved in catalysis. Complex I functions in the transfer of electrons from NADH to the respiratory chain. The immediate electron acceptor for the enzyme is believed to be ubiquinone.</text>
</comment>
<keyword evidence="19" id="KW-1185">Reference proteome</keyword>
<keyword evidence="12 17" id="KW-1133">Transmembrane helix</keyword>
<dbReference type="GO" id="GO:0005743">
    <property type="term" value="C:mitochondrial inner membrane"/>
    <property type="evidence" value="ECO:0007669"/>
    <property type="project" value="UniProtKB-SubCell"/>
</dbReference>
<dbReference type="InterPro" id="IPR019173">
    <property type="entry name" value="NADH_UbQ_OxRdtase_B5_su"/>
</dbReference>
<keyword evidence="14 17" id="KW-0472">Membrane</keyword>
<evidence type="ECO:0000256" key="8">
    <source>
        <dbReference type="ARBA" id="ARBA00022692"/>
    </source>
</evidence>
<organism evidence="18 19">
    <name type="scientific">Megalurothrips usitatus</name>
    <name type="common">bean blossom thrips</name>
    <dbReference type="NCBI Taxonomy" id="439358"/>
    <lineage>
        <taxon>Eukaryota</taxon>
        <taxon>Metazoa</taxon>
        <taxon>Ecdysozoa</taxon>
        <taxon>Arthropoda</taxon>
        <taxon>Hexapoda</taxon>
        <taxon>Insecta</taxon>
        <taxon>Pterygota</taxon>
        <taxon>Neoptera</taxon>
        <taxon>Paraneoptera</taxon>
        <taxon>Thysanoptera</taxon>
        <taxon>Terebrantia</taxon>
        <taxon>Thripoidea</taxon>
        <taxon>Thripidae</taxon>
        <taxon>Megalurothrips</taxon>
    </lineage>
</organism>
<reference evidence="18" key="1">
    <citation type="submission" date="2022-12" db="EMBL/GenBank/DDBJ databases">
        <title>Chromosome-level genome assembly of the bean flower thrips Megalurothrips usitatus.</title>
        <authorList>
            <person name="Ma L."/>
            <person name="Liu Q."/>
            <person name="Li H."/>
            <person name="Cai W."/>
        </authorList>
    </citation>
    <scope>NUCLEOTIDE SEQUENCE</scope>
    <source>
        <strain evidence="18">Cailab_2022a</strain>
    </source>
</reference>
<keyword evidence="10" id="KW-0809">Transit peptide</keyword>
<evidence type="ECO:0000256" key="9">
    <source>
        <dbReference type="ARBA" id="ARBA00022792"/>
    </source>
</evidence>
<evidence type="ECO:0000256" key="1">
    <source>
        <dbReference type="ARBA" id="ARBA00003195"/>
    </source>
</evidence>
<gene>
    <name evidence="18" type="ORF">ONE63_001846</name>
</gene>
<evidence type="ECO:0000256" key="7">
    <source>
        <dbReference type="ARBA" id="ARBA00022660"/>
    </source>
</evidence>
<accession>A0AAV7XGY2</accession>
<feature type="transmembrane region" description="Helical" evidence="17">
    <location>
        <begin position="58"/>
        <end position="80"/>
    </location>
</feature>
<keyword evidence="13" id="KW-0496">Mitochondrion</keyword>
<keyword evidence="6" id="KW-0813">Transport</keyword>
<evidence type="ECO:0000256" key="15">
    <source>
        <dbReference type="ARBA" id="ARBA00032395"/>
    </source>
</evidence>
<comment type="subunit">
    <text evidence="4">Complex I is composed of 45 different subunits.</text>
</comment>
<protein>
    <recommendedName>
        <fullName evidence="5">NADH dehydrogenase [ubiquinone] 1 beta subcomplex subunit 5, mitochondrial</fullName>
    </recommendedName>
    <alternativeName>
        <fullName evidence="16">Complex I-SGDH</fullName>
    </alternativeName>
    <alternativeName>
        <fullName evidence="15">NADH-ubiquinone oxidoreductase SGDH subunit</fullName>
    </alternativeName>
</protein>
<evidence type="ECO:0000256" key="13">
    <source>
        <dbReference type="ARBA" id="ARBA00023128"/>
    </source>
</evidence>
<dbReference type="PANTHER" id="PTHR13178">
    <property type="entry name" value="NADH-UBIQUINONE OXIDOREDUCTASE SGDH SUBUNIT"/>
    <property type="match status" value="1"/>
</dbReference>
<evidence type="ECO:0000256" key="4">
    <source>
        <dbReference type="ARBA" id="ARBA00011533"/>
    </source>
</evidence>